<dbReference type="OrthoDB" id="431771at2759"/>
<organism evidence="5 6">
    <name type="scientific">Perkinsus chesapeaki</name>
    <name type="common">Clam parasite</name>
    <name type="synonym">Perkinsus andrewsi</name>
    <dbReference type="NCBI Taxonomy" id="330153"/>
    <lineage>
        <taxon>Eukaryota</taxon>
        <taxon>Sar</taxon>
        <taxon>Alveolata</taxon>
        <taxon>Perkinsozoa</taxon>
        <taxon>Perkinsea</taxon>
        <taxon>Perkinsida</taxon>
        <taxon>Perkinsidae</taxon>
        <taxon>Perkinsus</taxon>
    </lineage>
</organism>
<keyword evidence="6" id="KW-1185">Reference proteome</keyword>
<sequence>MYPTPGLLPSVNGQQALHVAVQGTMAKPTTKAAQDASMEKSYTRVWVGGLPRNTSVENVKDELQRIFSQYGQVSDICVITTARDVMAFIQYGVESDASRAQDEINGTYILGSRVKVNYAVIRGSAGAPQGPGAVQQEKDAKRKRRRIPREGSVFEVIIVGFPKDITEEELTKIGEQYQGRDLESLQLVSKWSDNPDGDAKADTSSSSSSTCFCLLSYSVRRDAVRCRRELNGAYFDEGSGNKKDRHRSVWRPICRDANCLPTLSGTTTPNTRTRTEDVPVVAEGGEYSFMVHRVHAFNVSVRDHRAVIRAALEAEAGADIEEAEAAAIECCFILCSACCVSMWSVTWCDRGPLFRTMTETSTGLKGKESKRPRGLLFACCYLTGKIFHVAFSFIPTLLTRLVPRADSLLAIGMLYVFIQAMGMLWGLDVLALSGIVSQFIAWFNYVFAGNSVSWYDLLASTTTCYIFYAVIRCSWFLGLSLWEIGWQSYAEYPTLRDLLAPPEQMYNSGSRDRRDSSPSARDGPSVPLSPRRAASAPGAAKARRIDKQAKMLLYGPIMVMVVMTAIFALIPLLCETKIWCLRVDWLQGLADASSRLNRMCRFSLLVGLFQWTQQFQFIFPRWYRAAGVGAAKSWKSTLIMWAGYCILGPISVIRLLQWTFYPLFGLDVAGRTSIYNFIVPHLVSIGVSPQTMDGILILLWMLQLLYVSHIVVKEISLSDWQKDAFYDDSMWLENTIQFKCMFLVPMLLLFFRGFASPQMGFTYAQNDLIVLTLVYPALLVLVWWCTYAYISLRHVKFARFALAAILTYFISGTICEIAGISAGGARLIVWAHLMRQLIKRASLPLITARHPNSCKGSLRQTHGMERSWCVLVIRVSLGLVSLFMGVMIGFGVLATIQENRRLYPRVPFIKLEESSTCPAVTVDHAIMSSSFARDDSLGYGPAQMARYAVCDQEFWGLHVTDYGMMSLAAYFTTEKTQQEAIDAFFPGQGMKVIPAADGSDQFWVEIQVDDNLSVIAVKGTDFWRASDYNEDIRMWTEPVVTSLLSTVFPTVKIWSPGTTAMVLDAEQEILSAMGIPRADYKLTRIIEYVEASADRLAQREVVFTGHSLGGGIALAAAALVNKPVVAFSPPGMYQSISKHLYRYAPDRRQAFQATHNQSVTIIGENDVVSHIFDTHAGLVQTITCSTEHLAMVGCHMLENTVCNLIRHCRGSRSRHGFDSCQFEYDSKIIVANIAQMFDVPYVGSMSVDLRNILESSRYYIASLILALLVIVLMASFEWLP</sequence>
<feature type="transmembrane region" description="Helical" evidence="3">
    <location>
        <begin position="375"/>
        <end position="395"/>
    </location>
</feature>
<dbReference type="GO" id="GO:0006629">
    <property type="term" value="P:lipid metabolic process"/>
    <property type="evidence" value="ECO:0007669"/>
    <property type="project" value="InterPro"/>
</dbReference>
<feature type="transmembrane region" description="Helical" evidence="3">
    <location>
        <begin position="425"/>
        <end position="445"/>
    </location>
</feature>
<feature type="transmembrane region" description="Helical" evidence="3">
    <location>
        <begin position="738"/>
        <end position="756"/>
    </location>
</feature>
<comment type="caution">
    <text evidence="5">The sequence shown here is derived from an EMBL/GenBank/DDBJ whole genome shotgun (WGS) entry which is preliminary data.</text>
</comment>
<evidence type="ECO:0000256" key="2">
    <source>
        <dbReference type="SAM" id="MobiDB-lite"/>
    </source>
</evidence>
<dbReference type="EMBL" id="JAAPAO010000069">
    <property type="protein sequence ID" value="KAF4674116.1"/>
    <property type="molecule type" value="Genomic_DNA"/>
</dbReference>
<dbReference type="CDD" id="cd00590">
    <property type="entry name" value="RRM_SF"/>
    <property type="match status" value="2"/>
</dbReference>
<feature type="transmembrane region" description="Helical" evidence="3">
    <location>
        <begin position="802"/>
        <end position="829"/>
    </location>
</feature>
<feature type="transmembrane region" description="Helical" evidence="3">
    <location>
        <begin position="871"/>
        <end position="896"/>
    </location>
</feature>
<dbReference type="Pfam" id="PF26363">
    <property type="entry name" value="Phospholipase-like"/>
    <property type="match status" value="1"/>
</dbReference>
<evidence type="ECO:0000256" key="3">
    <source>
        <dbReference type="SAM" id="Phobius"/>
    </source>
</evidence>
<dbReference type="AlphaFoldDB" id="A0A7J6MRU6"/>
<proteinExistence type="predicted"/>
<feature type="transmembrane region" description="Helical" evidence="3">
    <location>
        <begin position="551"/>
        <end position="573"/>
    </location>
</feature>
<dbReference type="PANTHER" id="PTHR23147">
    <property type="entry name" value="SERINE/ARGININE RICH SPLICING FACTOR"/>
    <property type="match status" value="1"/>
</dbReference>
<keyword evidence="1" id="KW-0694">RNA-binding</keyword>
<dbReference type="InterPro" id="IPR035979">
    <property type="entry name" value="RBD_domain_sf"/>
</dbReference>
<dbReference type="Pfam" id="PF00076">
    <property type="entry name" value="RRM_1"/>
    <property type="match status" value="1"/>
</dbReference>
<feature type="transmembrane region" description="Helical" evidence="3">
    <location>
        <begin position="768"/>
        <end position="790"/>
    </location>
</feature>
<keyword evidence="3" id="KW-0812">Transmembrane</keyword>
<feature type="compositionally biased region" description="Low complexity" evidence="2">
    <location>
        <begin position="517"/>
        <end position="540"/>
    </location>
</feature>
<dbReference type="Gene3D" id="3.40.50.1820">
    <property type="entry name" value="alpha/beta hydrolase"/>
    <property type="match status" value="1"/>
</dbReference>
<keyword evidence="3" id="KW-1133">Transmembrane helix</keyword>
<name>A0A7J6MRU6_PERCH</name>
<dbReference type="SUPFAM" id="SSF53474">
    <property type="entry name" value="alpha/beta-Hydrolases"/>
    <property type="match status" value="1"/>
</dbReference>
<dbReference type="PROSITE" id="PS50102">
    <property type="entry name" value="RRM"/>
    <property type="match status" value="1"/>
</dbReference>
<feature type="domain" description="RRM" evidence="4">
    <location>
        <begin position="43"/>
        <end position="121"/>
    </location>
</feature>
<dbReference type="InterPro" id="IPR050907">
    <property type="entry name" value="SRSF"/>
</dbReference>
<feature type="transmembrane region" description="Helical" evidence="3">
    <location>
        <begin position="1258"/>
        <end position="1279"/>
    </location>
</feature>
<dbReference type="Proteomes" id="UP000591131">
    <property type="component" value="Unassembled WGS sequence"/>
</dbReference>
<feature type="transmembrane region" description="Helical" evidence="3">
    <location>
        <begin position="668"/>
        <end position="688"/>
    </location>
</feature>
<protein>
    <recommendedName>
        <fullName evidence="4">RRM domain-containing protein</fullName>
    </recommendedName>
</protein>
<dbReference type="InterPro" id="IPR000504">
    <property type="entry name" value="RRM_dom"/>
</dbReference>
<feature type="transmembrane region" description="Helical" evidence="3">
    <location>
        <begin position="465"/>
        <end position="486"/>
    </location>
</feature>
<accession>A0A7J6MRU6</accession>
<dbReference type="InterPro" id="IPR029058">
    <property type="entry name" value="AB_hydrolase_fold"/>
</dbReference>
<feature type="region of interest" description="Disordered" evidence="2">
    <location>
        <begin position="506"/>
        <end position="541"/>
    </location>
</feature>
<evidence type="ECO:0000259" key="4">
    <source>
        <dbReference type="PROSITE" id="PS50102"/>
    </source>
</evidence>
<gene>
    <name evidence="5" type="ORF">FOL47_009652</name>
</gene>
<dbReference type="InterPro" id="IPR012677">
    <property type="entry name" value="Nucleotide-bd_a/b_plait_sf"/>
</dbReference>
<dbReference type="GO" id="GO:0003723">
    <property type="term" value="F:RNA binding"/>
    <property type="evidence" value="ECO:0007669"/>
    <property type="project" value="UniProtKB-UniRule"/>
</dbReference>
<evidence type="ECO:0000313" key="6">
    <source>
        <dbReference type="Proteomes" id="UP000591131"/>
    </source>
</evidence>
<evidence type="ECO:0000256" key="1">
    <source>
        <dbReference type="PROSITE-ProRule" id="PRU00176"/>
    </source>
</evidence>
<dbReference type="SMART" id="SM00360">
    <property type="entry name" value="RRM"/>
    <property type="match status" value="1"/>
</dbReference>
<dbReference type="Gene3D" id="3.30.70.330">
    <property type="match status" value="1"/>
</dbReference>
<keyword evidence="3" id="KW-0472">Membrane</keyword>
<dbReference type="SUPFAM" id="SSF54928">
    <property type="entry name" value="RNA-binding domain, RBD"/>
    <property type="match status" value="1"/>
</dbReference>
<reference evidence="5 6" key="1">
    <citation type="submission" date="2020-04" db="EMBL/GenBank/DDBJ databases">
        <title>Perkinsus chesapeaki whole genome sequence.</title>
        <authorList>
            <person name="Bogema D.R."/>
        </authorList>
    </citation>
    <scope>NUCLEOTIDE SEQUENCE [LARGE SCALE GENOMIC DNA]</scope>
    <source>
        <strain evidence="5">ATCC PRA-425</strain>
    </source>
</reference>
<feature type="transmembrane region" description="Helical" evidence="3">
    <location>
        <begin position="638"/>
        <end position="656"/>
    </location>
</feature>
<evidence type="ECO:0000313" key="5">
    <source>
        <dbReference type="EMBL" id="KAF4674116.1"/>
    </source>
</evidence>